<evidence type="ECO:0000313" key="2">
    <source>
        <dbReference type="Proteomes" id="UP000037460"/>
    </source>
</evidence>
<gene>
    <name evidence="1" type="ORF">Ctob_013503</name>
</gene>
<name>A0A0M0JTG8_9EUKA</name>
<dbReference type="EMBL" id="JWZX01002388">
    <property type="protein sequence ID" value="KOO29612.1"/>
    <property type="molecule type" value="Genomic_DNA"/>
</dbReference>
<organism evidence="1 2">
    <name type="scientific">Chrysochromulina tobinii</name>
    <dbReference type="NCBI Taxonomy" id="1460289"/>
    <lineage>
        <taxon>Eukaryota</taxon>
        <taxon>Haptista</taxon>
        <taxon>Haptophyta</taxon>
        <taxon>Prymnesiophyceae</taxon>
        <taxon>Prymnesiales</taxon>
        <taxon>Chrysochromulinaceae</taxon>
        <taxon>Chrysochromulina</taxon>
    </lineage>
</organism>
<accession>A0A0M0JTG8</accession>
<evidence type="ECO:0000313" key="1">
    <source>
        <dbReference type="EMBL" id="KOO29612.1"/>
    </source>
</evidence>
<dbReference type="AlphaFoldDB" id="A0A0M0JTG8"/>
<proteinExistence type="predicted"/>
<comment type="caution">
    <text evidence="1">The sequence shown here is derived from an EMBL/GenBank/DDBJ whole genome shotgun (WGS) entry which is preliminary data.</text>
</comment>
<reference evidence="2" key="1">
    <citation type="journal article" date="2015" name="PLoS Genet.">
        <title>Genome Sequence and Transcriptome Analyses of Chrysochromulina tobin: Metabolic Tools for Enhanced Algal Fitness in the Prominent Order Prymnesiales (Haptophyceae).</title>
        <authorList>
            <person name="Hovde B.T."/>
            <person name="Deodato C.R."/>
            <person name="Hunsperger H.M."/>
            <person name="Ryken S.A."/>
            <person name="Yost W."/>
            <person name="Jha R.K."/>
            <person name="Patterson J."/>
            <person name="Monnat R.J. Jr."/>
            <person name="Barlow S.B."/>
            <person name="Starkenburg S.R."/>
            <person name="Cattolico R.A."/>
        </authorList>
    </citation>
    <scope>NUCLEOTIDE SEQUENCE</scope>
    <source>
        <strain evidence="2">CCMP291</strain>
    </source>
</reference>
<keyword evidence="2" id="KW-1185">Reference proteome</keyword>
<dbReference type="Proteomes" id="UP000037460">
    <property type="component" value="Unassembled WGS sequence"/>
</dbReference>
<protein>
    <submittedName>
        <fullName evidence="1">Uncharacterized protein</fullName>
    </submittedName>
</protein>
<sequence length="244" mass="27642">MWPALFPELSARHTFIGITEHDMLPGNISAELSRLRDEDDMMLPLGRFPSPLTDANFMIYRSIPKMLQAFRRVPDWEKVVTSSRHFRFDEWVVEPPSVMVAFQEMLLASEIRVVPAQQFLVQDVVVIRGRSFPTIDSYGARVVFRWRGGSLLLERDGPCVCPNDIVPVFGVTSCALCLLNPGAILRTRTLRKLEVMGFHFSAWKKRWRPPSYDGVSPLPAVPMCAPDADFDLTNQGFQCGNRTG</sequence>